<dbReference type="eggNOG" id="COG0846">
    <property type="taxonomic scope" value="Bacteria"/>
</dbReference>
<proteinExistence type="predicted"/>
<evidence type="ECO:0000313" key="1">
    <source>
        <dbReference type="EMBL" id="AFK07337.1"/>
    </source>
</evidence>
<accession>I2F5Y4</accession>
<dbReference type="InterPro" id="IPR029035">
    <property type="entry name" value="DHS-like_NAD/FAD-binding_dom"/>
</dbReference>
<dbReference type="EMBL" id="CP003532">
    <property type="protein sequence ID" value="AFK07400.1"/>
    <property type="molecule type" value="Genomic_DNA"/>
</dbReference>
<sequence length="693" mass="79483">MLLTDHVDIPTELIRAQEEERLVVFAGAGVSMASPSNIPGFVDLAKAVAKSYGQKYYVKQQRVQPPDVFLGSLNSKNGGQGVHEIVKQIMSRETSRPSQLHNLIPLLFKSARDLKIVTTNYDAHFLTVLKNYGERYDGFDIFRAPALPRGDDFRGIVYLHGNVEQDSRWLVVTNRDFGRAYLTEGWARDFLRDLYLSDYTILFIGYSHRDTIVDYLARGLDIRQSNRYALVSASDAERWKEINVIPVSYPLTPEKKKVHYELQKALENWTSLASSDLEIHTDRIKSIAGKKPGIDQKVDSYLTYCLNREDLTEVFCRFAEGFAWVEWLDSKAMLDNLFREEEPLTEIEKSLTRWFVKTAFVSSSQEHLTFLASRRSSLNPYLVSSIVEQMADSDLEIPDTCQAEWLNLILNNWHKGETPCLAMLKALKKVDVTTNPWIITKAIQSFFSLSQTGKPAKLSLFHRQYDLEPLVKTDCLKKFWSEIIEPNLDILHEDILSILTSQLMKAVTDMSVINGSVREYDSICSARKTIEESEPESSPEWLHIYIDFVRDTILHLIKTDNKDRNFYYEWWRRSRAPILWRILLYAVSEDPSCSDDDRVRIVLDNGWLINPVLKAETAKIISNSLRTTSTSVLMKVVETIERELDRLSRVPNLGDGQRSNPAIGEILLAIEKSGVDSPEIKKLVKPLKEKERS</sequence>
<dbReference type="EMBL" id="CP003532">
    <property type="protein sequence ID" value="AFK07337.1"/>
    <property type="molecule type" value="Genomic_DNA"/>
</dbReference>
<name>I2F5Y4_9BACT</name>
<dbReference type="STRING" id="660470.Theba_1677"/>
<dbReference type="GeneID" id="87107516"/>
<dbReference type="SUPFAM" id="SSF52467">
    <property type="entry name" value="DHS-like NAD/FAD-binding domain"/>
    <property type="match status" value="1"/>
</dbReference>
<dbReference type="KEGG" id="mpg:Theba_1677"/>
<dbReference type="AlphaFoldDB" id="I2F5Y4"/>
<evidence type="ECO:0000313" key="3">
    <source>
        <dbReference type="Proteomes" id="UP000002881"/>
    </source>
</evidence>
<evidence type="ECO:0000313" key="2">
    <source>
        <dbReference type="EMBL" id="AFK07400.1"/>
    </source>
</evidence>
<dbReference type="KEGG" id="mpg:Theba_1744"/>
<dbReference type="Gene3D" id="3.40.50.1220">
    <property type="entry name" value="TPP-binding domain"/>
    <property type="match status" value="1"/>
</dbReference>
<dbReference type="Proteomes" id="UP000002881">
    <property type="component" value="Chromosome"/>
</dbReference>
<gene>
    <name evidence="1" type="ORF">Theba_1677</name>
    <name evidence="2" type="ORF">Theba_1744</name>
</gene>
<protein>
    <submittedName>
        <fullName evidence="1">Uncharacterized protein</fullName>
    </submittedName>
</protein>
<organism evidence="1 3">
    <name type="scientific">Mesotoga prima MesG1.Ag.4.2</name>
    <dbReference type="NCBI Taxonomy" id="660470"/>
    <lineage>
        <taxon>Bacteria</taxon>
        <taxon>Thermotogati</taxon>
        <taxon>Thermotogota</taxon>
        <taxon>Thermotogae</taxon>
        <taxon>Kosmotogales</taxon>
        <taxon>Kosmotogaceae</taxon>
        <taxon>Mesotoga</taxon>
    </lineage>
</organism>
<reference evidence="1 3" key="1">
    <citation type="journal article" date="2012" name="Genome Biol. Evol.">
        <title>Genome Sequence of the Mesophilic Thermotogales Bacterium Mesotoga prima MesG1.Ag.4.2 Reveals the Largest Thermotogales Genome To Date.</title>
        <authorList>
            <person name="Zhaxybayeva O."/>
            <person name="Swithers K.S."/>
            <person name="Foght J."/>
            <person name="Green A.G."/>
            <person name="Bruce D."/>
            <person name="Detter C."/>
            <person name="Han S."/>
            <person name="Teshima H."/>
            <person name="Han J."/>
            <person name="Woyke T."/>
            <person name="Pitluck S."/>
            <person name="Nolan M."/>
            <person name="Ivanova N."/>
            <person name="Pati A."/>
            <person name="Land M.L."/>
            <person name="Dlutek M."/>
            <person name="Doolittle W.F."/>
            <person name="Noll K.M."/>
            <person name="Nesbo C.L."/>
        </authorList>
    </citation>
    <scope>NUCLEOTIDE SEQUENCE [LARGE SCALE GENOMIC DNA]</scope>
    <source>
        <strain evidence="1">MesG1.Ag.4.2</strain>
        <strain evidence="3">mesG1.Ag.4.2</strain>
    </source>
</reference>
<dbReference type="HOGENOM" id="CLU_362352_0_0_0"/>
<keyword evidence="3" id="KW-1185">Reference proteome</keyword>
<dbReference type="RefSeq" id="WP_014731232.1">
    <property type="nucleotide sequence ID" value="NC_017934.1"/>
</dbReference>
<dbReference type="Pfam" id="PF13289">
    <property type="entry name" value="SIR2_2"/>
    <property type="match status" value="1"/>
</dbReference>